<dbReference type="Pfam" id="PF06477">
    <property type="entry name" value="DUF1091"/>
    <property type="match status" value="1"/>
</dbReference>
<feature type="non-terminal residue" evidence="2">
    <location>
        <position position="1"/>
    </location>
</feature>
<gene>
    <name evidence="2" type="primary">LOC6898421</name>
</gene>
<keyword evidence="1" id="KW-1185">Reference proteome</keyword>
<dbReference type="RefSeq" id="XP_033233390.1">
    <property type="nucleotide sequence ID" value="XM_033377499.1"/>
</dbReference>
<reference evidence="2" key="2">
    <citation type="submission" date="2025-08" db="UniProtKB">
        <authorList>
            <consortium name="RefSeq"/>
        </authorList>
    </citation>
    <scope>IDENTIFICATION</scope>
    <source>
        <strain evidence="2">MV-25-SWS-2005</strain>
        <tissue evidence="2">Whole body</tissue>
    </source>
</reference>
<dbReference type="PANTHER" id="PTHR20898">
    <property type="entry name" value="DAEDALUS ON 3-RELATED-RELATED"/>
    <property type="match status" value="1"/>
</dbReference>
<proteinExistence type="predicted"/>
<accession>A0A6I8VQN5</accession>
<name>A0A6I8VQN5_DROPS</name>
<evidence type="ECO:0000313" key="1">
    <source>
        <dbReference type="Proteomes" id="UP000001819"/>
    </source>
</evidence>
<dbReference type="Proteomes" id="UP000001819">
    <property type="component" value="Chromosome 3"/>
</dbReference>
<reference evidence="1" key="1">
    <citation type="submission" date="2024-06" db="UniProtKB">
        <authorList>
            <consortium name="RefSeq"/>
        </authorList>
    </citation>
    <scope>NUCLEOTIDE SEQUENCE [LARGE SCALE GENOMIC DNA]</scope>
    <source>
        <strain evidence="1">MV2-25</strain>
    </source>
</reference>
<protein>
    <submittedName>
        <fullName evidence="2">Uncharacterized protein</fullName>
    </submittedName>
</protein>
<dbReference type="PANTHER" id="PTHR20898:SF1">
    <property type="entry name" value="MD-2-RELATED LIPID-RECOGNITION DOMAIN-CONTAINING PROTEIN"/>
    <property type="match status" value="1"/>
</dbReference>
<dbReference type="AlphaFoldDB" id="A0A6I8VQN5"/>
<sequence length="198" mass="22922">SLALADGCGLFWAFFRLWPARRFVSSRDHDGRSSNFILPQQPSVFRNGRLKLVLEALETSCDGKSVEYFRRVSSEGSLYTFRVVKLAPAFTIDIALRVQKTKRLMYKLDNLDGCKFLENPLVNKVLGYVYKRLIVNGRFFKCPIQPGVYFLKNEGTVEILPSFHPTGRYQLTVRLKMPNSRGPFVMQMLWIYNIVRIK</sequence>
<organism evidence="1 2">
    <name type="scientific">Drosophila pseudoobscura pseudoobscura</name>
    <name type="common">Fruit fly</name>
    <dbReference type="NCBI Taxonomy" id="46245"/>
    <lineage>
        <taxon>Eukaryota</taxon>
        <taxon>Metazoa</taxon>
        <taxon>Ecdysozoa</taxon>
        <taxon>Arthropoda</taxon>
        <taxon>Hexapoda</taxon>
        <taxon>Insecta</taxon>
        <taxon>Pterygota</taxon>
        <taxon>Neoptera</taxon>
        <taxon>Endopterygota</taxon>
        <taxon>Diptera</taxon>
        <taxon>Brachycera</taxon>
        <taxon>Muscomorpha</taxon>
        <taxon>Ephydroidea</taxon>
        <taxon>Drosophilidae</taxon>
        <taxon>Drosophila</taxon>
        <taxon>Sophophora</taxon>
    </lineage>
</organism>
<dbReference type="InParanoid" id="A0A6I8VQN5"/>
<dbReference type="InterPro" id="IPR010512">
    <property type="entry name" value="DUF1091"/>
</dbReference>
<evidence type="ECO:0000313" key="2">
    <source>
        <dbReference type="RefSeq" id="XP_033233390.1"/>
    </source>
</evidence>
<dbReference type="KEGG" id="dpo:6898421"/>